<dbReference type="RefSeq" id="WP_343769651.1">
    <property type="nucleotide sequence ID" value="NZ_BAAACF010000001.1"/>
</dbReference>
<evidence type="ECO:0000256" key="1">
    <source>
        <dbReference type="SAM" id="MobiDB-lite"/>
    </source>
</evidence>
<organism evidence="2 3">
    <name type="scientific">Clostridium malenominatum</name>
    <dbReference type="NCBI Taxonomy" id="1539"/>
    <lineage>
        <taxon>Bacteria</taxon>
        <taxon>Bacillati</taxon>
        <taxon>Bacillota</taxon>
        <taxon>Clostridia</taxon>
        <taxon>Eubacteriales</taxon>
        <taxon>Clostridiaceae</taxon>
        <taxon>Clostridium</taxon>
    </lineage>
</organism>
<proteinExistence type="predicted"/>
<accession>A0ABP3U4K8</accession>
<dbReference type="Proteomes" id="UP001500339">
    <property type="component" value="Unassembled WGS sequence"/>
</dbReference>
<protein>
    <submittedName>
        <fullName evidence="2">Uncharacterized protein</fullName>
    </submittedName>
</protein>
<evidence type="ECO:0000313" key="3">
    <source>
        <dbReference type="Proteomes" id="UP001500339"/>
    </source>
</evidence>
<gene>
    <name evidence="2" type="ORF">GCM10008905_17930</name>
</gene>
<comment type="caution">
    <text evidence="2">The sequence shown here is derived from an EMBL/GenBank/DDBJ whole genome shotgun (WGS) entry which is preliminary data.</text>
</comment>
<name>A0ABP3U4K8_9CLOT</name>
<feature type="region of interest" description="Disordered" evidence="1">
    <location>
        <begin position="14"/>
        <end position="50"/>
    </location>
</feature>
<evidence type="ECO:0000313" key="2">
    <source>
        <dbReference type="EMBL" id="GAA0724276.1"/>
    </source>
</evidence>
<reference evidence="3" key="1">
    <citation type="journal article" date="2019" name="Int. J. Syst. Evol. Microbiol.">
        <title>The Global Catalogue of Microorganisms (GCM) 10K type strain sequencing project: providing services to taxonomists for standard genome sequencing and annotation.</title>
        <authorList>
            <consortium name="The Broad Institute Genomics Platform"/>
            <consortium name="The Broad Institute Genome Sequencing Center for Infectious Disease"/>
            <person name="Wu L."/>
            <person name="Ma J."/>
        </authorList>
    </citation>
    <scope>NUCLEOTIDE SEQUENCE [LARGE SCALE GENOMIC DNA]</scope>
    <source>
        <strain evidence="3">JCM 1405</strain>
    </source>
</reference>
<sequence length="50" mass="5708">MDKNIELMKKIIEEKKNKSSQQGAMKRPDKNIGGTRKAMRNKKSGGLFDK</sequence>
<dbReference type="EMBL" id="BAAACF010000001">
    <property type="protein sequence ID" value="GAA0724276.1"/>
    <property type="molecule type" value="Genomic_DNA"/>
</dbReference>
<keyword evidence="3" id="KW-1185">Reference proteome</keyword>